<protein>
    <recommendedName>
        <fullName evidence="2">Sulfatase-modifying factor enzyme-like domain-containing protein</fullName>
    </recommendedName>
</protein>
<feature type="domain" description="Sulfatase-modifying factor enzyme-like" evidence="2">
    <location>
        <begin position="288"/>
        <end position="505"/>
    </location>
</feature>
<dbReference type="Gene3D" id="3.90.1580.10">
    <property type="entry name" value="paralog of FGE (formylglycine-generating enzyme)"/>
    <property type="match status" value="1"/>
</dbReference>
<organism evidence="3">
    <name type="scientific">Schlesneria paludicola</name>
    <dbReference type="NCBI Taxonomy" id="360056"/>
    <lineage>
        <taxon>Bacteria</taxon>
        <taxon>Pseudomonadati</taxon>
        <taxon>Planctomycetota</taxon>
        <taxon>Planctomycetia</taxon>
        <taxon>Planctomycetales</taxon>
        <taxon>Planctomycetaceae</taxon>
        <taxon>Schlesneria</taxon>
    </lineage>
</organism>
<evidence type="ECO:0000313" key="3">
    <source>
        <dbReference type="EMBL" id="HEN13910.1"/>
    </source>
</evidence>
<evidence type="ECO:0000256" key="1">
    <source>
        <dbReference type="SAM" id="MobiDB-lite"/>
    </source>
</evidence>
<dbReference type="AlphaFoldDB" id="A0A7C2NUV9"/>
<name>A0A7C2NUV9_9PLAN</name>
<reference evidence="3" key="1">
    <citation type="journal article" date="2020" name="mSystems">
        <title>Genome- and Community-Level Interaction Insights into Carbon Utilization and Element Cycling Functions of Hydrothermarchaeota in Hydrothermal Sediment.</title>
        <authorList>
            <person name="Zhou Z."/>
            <person name="Liu Y."/>
            <person name="Xu W."/>
            <person name="Pan J."/>
            <person name="Luo Z.H."/>
            <person name="Li M."/>
        </authorList>
    </citation>
    <scope>NUCLEOTIDE SEQUENCE [LARGE SCALE GENOMIC DNA]</scope>
    <source>
        <strain evidence="3">SpSt-339</strain>
    </source>
</reference>
<proteinExistence type="predicted"/>
<dbReference type="InterPro" id="IPR016187">
    <property type="entry name" value="CTDL_fold"/>
</dbReference>
<comment type="caution">
    <text evidence="3">The sequence shown here is derived from an EMBL/GenBank/DDBJ whole genome shotgun (WGS) entry which is preliminary data.</text>
</comment>
<dbReference type="SUPFAM" id="SSF56436">
    <property type="entry name" value="C-type lectin-like"/>
    <property type="match status" value="1"/>
</dbReference>
<feature type="region of interest" description="Disordered" evidence="1">
    <location>
        <begin position="382"/>
        <end position="410"/>
    </location>
</feature>
<sequence length="522" mass="55536">MSSVLNPQGSQRAAGGRSLRSPPESSQHDVGILRGCQNGRVLASPQDAKTGLTAFRGPSLRFDPRLLSATSSGSENHRSPNIQGWITLDAVPVAPRGLRGRQARFRMTVRIAGRADRSPPLLTRNKTMSRWARMAVTMALCGGLTGCWSSAPAPGPVVAPAPKAQPPVQAAAVKPAAKKAAPKAAAAKTALAFPDAGPDEVLLAGSDGPNVEVVGPAPRFDDADRLTVESGNPAAGSQLLAVQVATAPAGAPRAGVKLPDGFTAEPAYGYANDGYPLRIRCNKDQSLMAFVPAGVARVGANDGPMEAAPEFVAFTDPFYMDVTEVTIRQFNQYRDELRDQKKRSPTPPVNESAGDSHPALGIPWGDAKNYCRWAGKDLPTEAEFEKAGRGSEGFRAPWGNGRPLWGRPRTPSTITAVGQYRGDISPFGIHDLAGNAREWVEDYFTPGHQEAVQTATLRTLTNWTGPRRAAIGTQRVIKGNGPDWALWHRSGADMSQRLPDVGFRGVLRIKPDTGDDATKKAT</sequence>
<evidence type="ECO:0000259" key="2">
    <source>
        <dbReference type="Pfam" id="PF03781"/>
    </source>
</evidence>
<gene>
    <name evidence="3" type="ORF">ENQ76_00375</name>
</gene>
<accession>A0A7C2NUV9</accession>
<dbReference type="PANTHER" id="PTHR23150:SF19">
    <property type="entry name" value="FORMYLGLYCINE-GENERATING ENZYME"/>
    <property type="match status" value="1"/>
</dbReference>
<dbReference type="InterPro" id="IPR051043">
    <property type="entry name" value="Sulfatase_Mod_Factor_Kinase"/>
</dbReference>
<feature type="region of interest" description="Disordered" evidence="1">
    <location>
        <begin position="1"/>
        <end position="31"/>
    </location>
</feature>
<feature type="compositionally biased region" description="Polar residues" evidence="1">
    <location>
        <begin position="1"/>
        <end position="11"/>
    </location>
</feature>
<dbReference type="PANTHER" id="PTHR23150">
    <property type="entry name" value="SULFATASE MODIFYING FACTOR 1, 2"/>
    <property type="match status" value="1"/>
</dbReference>
<dbReference type="GO" id="GO:0120147">
    <property type="term" value="F:formylglycine-generating oxidase activity"/>
    <property type="evidence" value="ECO:0007669"/>
    <property type="project" value="TreeGrafter"/>
</dbReference>
<dbReference type="EMBL" id="DSOK01000011">
    <property type="protein sequence ID" value="HEN13910.1"/>
    <property type="molecule type" value="Genomic_DNA"/>
</dbReference>
<dbReference type="InterPro" id="IPR042095">
    <property type="entry name" value="SUMF_sf"/>
</dbReference>
<dbReference type="InterPro" id="IPR005532">
    <property type="entry name" value="SUMF_dom"/>
</dbReference>
<feature type="region of interest" description="Disordered" evidence="1">
    <location>
        <begin position="336"/>
        <end position="360"/>
    </location>
</feature>
<dbReference type="Pfam" id="PF03781">
    <property type="entry name" value="FGE-sulfatase"/>
    <property type="match status" value="1"/>
</dbReference>